<feature type="domain" description="YMC020W-like alpha/beta hydrolase" evidence="2">
    <location>
        <begin position="459"/>
        <end position="810"/>
    </location>
</feature>
<protein>
    <recommendedName>
        <fullName evidence="2">YMC020W-like alpha/beta hydrolase domain-containing protein</fullName>
    </recommendedName>
</protein>
<comment type="caution">
    <text evidence="3">The sequence shown here is derived from an EMBL/GenBank/DDBJ whole genome shotgun (WGS) entry which is preliminary data.</text>
</comment>
<feature type="compositionally biased region" description="Basic and acidic residues" evidence="1">
    <location>
        <begin position="38"/>
        <end position="47"/>
    </location>
</feature>
<feature type="compositionally biased region" description="Low complexity" evidence="1">
    <location>
        <begin position="425"/>
        <end position="449"/>
    </location>
</feature>
<dbReference type="Pfam" id="PF26147">
    <property type="entry name" value="AB_HYDROLASE_YMC0-YMC35"/>
    <property type="match status" value="1"/>
</dbReference>
<dbReference type="InterPro" id="IPR058934">
    <property type="entry name" value="YMC020W-like"/>
</dbReference>
<gene>
    <name evidence="3" type="ORF">AJ79_08345</name>
</gene>
<dbReference type="Proteomes" id="UP000223968">
    <property type="component" value="Unassembled WGS sequence"/>
</dbReference>
<dbReference type="PANTHER" id="PTHR47349:SF1">
    <property type="entry name" value="AER328WP"/>
    <property type="match status" value="1"/>
</dbReference>
<organism evidence="3 4">
    <name type="scientific">Helicocarpus griseus UAMH5409</name>
    <dbReference type="NCBI Taxonomy" id="1447875"/>
    <lineage>
        <taxon>Eukaryota</taxon>
        <taxon>Fungi</taxon>
        <taxon>Dikarya</taxon>
        <taxon>Ascomycota</taxon>
        <taxon>Pezizomycotina</taxon>
        <taxon>Eurotiomycetes</taxon>
        <taxon>Eurotiomycetidae</taxon>
        <taxon>Onygenales</taxon>
        <taxon>Ajellomycetaceae</taxon>
        <taxon>Helicocarpus</taxon>
    </lineage>
</organism>
<feature type="compositionally biased region" description="Polar residues" evidence="1">
    <location>
        <begin position="154"/>
        <end position="167"/>
    </location>
</feature>
<evidence type="ECO:0000256" key="1">
    <source>
        <dbReference type="SAM" id="MobiDB-lite"/>
    </source>
</evidence>
<keyword evidence="4" id="KW-1185">Reference proteome</keyword>
<proteinExistence type="predicted"/>
<evidence type="ECO:0000313" key="4">
    <source>
        <dbReference type="Proteomes" id="UP000223968"/>
    </source>
</evidence>
<feature type="region of interest" description="Disordered" evidence="1">
    <location>
        <begin position="126"/>
        <end position="449"/>
    </location>
</feature>
<feature type="compositionally biased region" description="Basic and acidic residues" evidence="1">
    <location>
        <begin position="139"/>
        <end position="152"/>
    </location>
</feature>
<feature type="compositionally biased region" description="Polar residues" evidence="1">
    <location>
        <begin position="85"/>
        <end position="103"/>
    </location>
</feature>
<feature type="compositionally biased region" description="Polar residues" evidence="1">
    <location>
        <begin position="265"/>
        <end position="281"/>
    </location>
</feature>
<dbReference type="PANTHER" id="PTHR47349">
    <property type="entry name" value="CHROMOSOME 8, WHOLE GENOME SHOTGUN SEQUENCE"/>
    <property type="match status" value="1"/>
</dbReference>
<name>A0A2B7WKT6_9EURO</name>
<evidence type="ECO:0000313" key="3">
    <source>
        <dbReference type="EMBL" id="PGG99983.1"/>
    </source>
</evidence>
<feature type="region of interest" description="Disordered" evidence="1">
    <location>
        <begin position="1"/>
        <end position="114"/>
    </location>
</feature>
<feature type="compositionally biased region" description="Low complexity" evidence="1">
    <location>
        <begin position="347"/>
        <end position="360"/>
    </location>
</feature>
<feature type="compositionally biased region" description="Basic and acidic residues" evidence="1">
    <location>
        <begin position="169"/>
        <end position="181"/>
    </location>
</feature>
<reference evidence="3 4" key="1">
    <citation type="submission" date="2017-10" db="EMBL/GenBank/DDBJ databases">
        <title>Comparative genomics in systemic dimorphic fungi from Ajellomycetaceae.</title>
        <authorList>
            <person name="Munoz J.F."/>
            <person name="Mcewen J.G."/>
            <person name="Clay O.K."/>
            <person name="Cuomo C.A."/>
        </authorList>
    </citation>
    <scope>NUCLEOTIDE SEQUENCE [LARGE SCALE GENOMIC DNA]</scope>
    <source>
        <strain evidence="3 4">UAMH5409</strain>
    </source>
</reference>
<sequence>MAPAEPRKRVKSNIPSDSEQAHAPNDGNMSPDASAEARSSDKQKENDSSWYTRTWPRKPKAPAVTEVARESISAEGVRTPERKLSTTTISNHSRPVRSPSISLTKKVGGSTRSLPAEVATTRINVASIGSPSVVADMPISDKKAEDDKKDNTEEGSSSALPNDSAKSLNDPEVKELDDKATQDAAPGNHVNGEEKQEEQQLNQSSSWFGWLPLPRGTNESAAKTHEIQQPNDVAQVSKPREEEPQVKEEMEQTRQMDSGNDAVEPNSNPTAQEAPTSTKRSWLQMWSGYSTPPQQSQQSQQPEDTRNDARIQEVVESAGGQDSSVKTDTTEHAVESTEPQISKDGGSSNAAAATTTKSSSWLFWSRETLADPVEQTAKQPELAKDKTSSASHDQAFASIKVSKPESGPVATESQDKRAPAEDVASDTSSKLSTKKTTAPPKDKSPSASSAKIAFPNQVLPLFKGSFPVKERPGLIQQLGRLLYYSKGSGPSHVTLTPDPPRVKRALAIGVHGYFPAPLIRTVLGQPTGTSVKFSTGAAKAIQSWAESHGFPCEIQKIALEGEGRISERVDLLWKLLLDYIEDIKKADFIMVACHSQGVPVATMLVAKLIAFGCVSSARIGICAMAGVNLGPFPDFRSRWISGSAGELFDFANPKSKVSQDNIAALEVTLDFGVRIVYVGSIDDQLVSLESSIFAPVCHPHIYRAVFVDGRVHAPSFLSQLVGFAMKLRNLGISDHGLIRELSSPLAGSLYTGEGHSRLYDEEAVYSLAVEYALETIPVPTAKLEVNNSNRSSTPNPYILPFAMRGVLEEEYVRRELNKETAELLQLFDDWKPTSKVLKDVKFRLEGIRSKL</sequence>
<feature type="compositionally biased region" description="Low complexity" evidence="1">
    <location>
        <begin position="292"/>
        <end position="302"/>
    </location>
</feature>
<dbReference type="InterPro" id="IPR058933">
    <property type="entry name" value="YMC020W-like_ab_hydrolase"/>
</dbReference>
<dbReference type="AlphaFoldDB" id="A0A2B7WKT6"/>
<feature type="compositionally biased region" description="Polar residues" evidence="1">
    <location>
        <begin position="217"/>
        <end position="234"/>
    </location>
</feature>
<evidence type="ECO:0000259" key="2">
    <source>
        <dbReference type="Pfam" id="PF26147"/>
    </source>
</evidence>
<feature type="compositionally biased region" description="Basic and acidic residues" evidence="1">
    <location>
        <begin position="238"/>
        <end position="254"/>
    </location>
</feature>
<dbReference type="EMBL" id="PDNB01000193">
    <property type="protein sequence ID" value="PGG99983.1"/>
    <property type="molecule type" value="Genomic_DNA"/>
</dbReference>
<dbReference type="OrthoDB" id="5598028at2759"/>
<accession>A0A2B7WKT6</accession>
<feature type="compositionally biased region" description="Basic and acidic residues" evidence="1">
    <location>
        <begin position="303"/>
        <end position="313"/>
    </location>
</feature>